<dbReference type="Proteomes" id="UP001189429">
    <property type="component" value="Unassembled WGS sequence"/>
</dbReference>
<protein>
    <submittedName>
        <fullName evidence="1">Uncharacterized protein</fullName>
    </submittedName>
</protein>
<dbReference type="Pfam" id="PF19060">
    <property type="entry name" value="DVNP"/>
    <property type="match status" value="1"/>
</dbReference>
<keyword evidence="2" id="KW-1185">Reference proteome</keyword>
<name>A0ABN9PEM4_9DINO</name>
<sequence length="117" mass="12282">MKAKGLSKIATGRLAKVMVFKGRKEKTSGGIKAEGLMVNKRGKVVSKRASAAGKRRYRNVEGWVEAFMAARAALHVRGFVAINGKTLQGKALYVKAKTIRAGLGAAGAAPELGVSAQ</sequence>
<gene>
    <name evidence="1" type="ORF">PCOR1329_LOCUS1750</name>
</gene>
<evidence type="ECO:0000313" key="2">
    <source>
        <dbReference type="Proteomes" id="UP001189429"/>
    </source>
</evidence>
<comment type="caution">
    <text evidence="1">The sequence shown here is derived from an EMBL/GenBank/DDBJ whole genome shotgun (WGS) entry which is preliminary data.</text>
</comment>
<dbReference type="InterPro" id="IPR043928">
    <property type="entry name" value="DNVP"/>
</dbReference>
<evidence type="ECO:0000313" key="1">
    <source>
        <dbReference type="EMBL" id="CAK0790490.1"/>
    </source>
</evidence>
<organism evidence="1 2">
    <name type="scientific">Prorocentrum cordatum</name>
    <dbReference type="NCBI Taxonomy" id="2364126"/>
    <lineage>
        <taxon>Eukaryota</taxon>
        <taxon>Sar</taxon>
        <taxon>Alveolata</taxon>
        <taxon>Dinophyceae</taxon>
        <taxon>Prorocentrales</taxon>
        <taxon>Prorocentraceae</taxon>
        <taxon>Prorocentrum</taxon>
    </lineage>
</organism>
<accession>A0ABN9PEM4</accession>
<dbReference type="EMBL" id="CAUYUJ010000432">
    <property type="protein sequence ID" value="CAK0790490.1"/>
    <property type="molecule type" value="Genomic_DNA"/>
</dbReference>
<proteinExistence type="predicted"/>
<reference evidence="1" key="1">
    <citation type="submission" date="2023-10" db="EMBL/GenBank/DDBJ databases">
        <authorList>
            <person name="Chen Y."/>
            <person name="Shah S."/>
            <person name="Dougan E. K."/>
            <person name="Thang M."/>
            <person name="Chan C."/>
        </authorList>
    </citation>
    <scope>NUCLEOTIDE SEQUENCE [LARGE SCALE GENOMIC DNA]</scope>
</reference>